<evidence type="ECO:0000256" key="8">
    <source>
        <dbReference type="SAM" id="Phobius"/>
    </source>
</evidence>
<dbReference type="Pfam" id="PF00664">
    <property type="entry name" value="ABC_membrane"/>
    <property type="match status" value="2"/>
</dbReference>
<comment type="subcellular location">
    <subcellularLocation>
        <location evidence="1">Membrane</location>
        <topology evidence="1">Multi-pass membrane protein</topology>
    </subcellularLocation>
</comment>
<feature type="transmembrane region" description="Helical" evidence="8">
    <location>
        <begin position="131"/>
        <end position="152"/>
    </location>
</feature>
<dbReference type="FunFam" id="3.40.50.300:FF:000482">
    <property type="entry name" value="Multidrug resistance-associated protein member 4"/>
    <property type="match status" value="1"/>
</dbReference>
<dbReference type="FunFam" id="3.40.50.300:FF:000163">
    <property type="entry name" value="Multidrug resistance-associated protein member 4"/>
    <property type="match status" value="1"/>
</dbReference>
<dbReference type="SMART" id="SM00382">
    <property type="entry name" value="AAA"/>
    <property type="match status" value="2"/>
</dbReference>
<dbReference type="InterPro" id="IPR003439">
    <property type="entry name" value="ABC_transporter-like_ATP-bd"/>
</dbReference>
<dbReference type="EMBL" id="OV651830">
    <property type="protein sequence ID" value="CAH1105145.1"/>
    <property type="molecule type" value="Genomic_DNA"/>
</dbReference>
<keyword evidence="3 8" id="KW-0812">Transmembrane</keyword>
<evidence type="ECO:0000256" key="6">
    <source>
        <dbReference type="ARBA" id="ARBA00022989"/>
    </source>
</evidence>
<evidence type="ECO:0008006" key="13">
    <source>
        <dbReference type="Google" id="ProtNLM"/>
    </source>
</evidence>
<proteinExistence type="predicted"/>
<feature type="transmembrane region" description="Helical" evidence="8">
    <location>
        <begin position="312"/>
        <end position="338"/>
    </location>
</feature>
<feature type="domain" description="ABC transporter" evidence="9">
    <location>
        <begin position="1063"/>
        <end position="1296"/>
    </location>
</feature>
<dbReference type="Gene3D" id="3.40.50.300">
    <property type="entry name" value="P-loop containing nucleotide triphosphate hydrolases"/>
    <property type="match status" value="2"/>
</dbReference>
<dbReference type="InterPro" id="IPR027417">
    <property type="entry name" value="P-loop_NTPase"/>
</dbReference>
<evidence type="ECO:0000313" key="11">
    <source>
        <dbReference type="EMBL" id="CAH1105145.1"/>
    </source>
</evidence>
<dbReference type="PROSITE" id="PS00211">
    <property type="entry name" value="ABC_TRANSPORTER_1"/>
    <property type="match status" value="2"/>
</dbReference>
<dbReference type="GO" id="GO:0005524">
    <property type="term" value="F:ATP binding"/>
    <property type="evidence" value="ECO:0007669"/>
    <property type="project" value="UniProtKB-KW"/>
</dbReference>
<feature type="domain" description="ABC transporter" evidence="9">
    <location>
        <begin position="435"/>
        <end position="658"/>
    </location>
</feature>
<name>A0A9P0CSN9_9CUCU</name>
<evidence type="ECO:0000256" key="1">
    <source>
        <dbReference type="ARBA" id="ARBA00004141"/>
    </source>
</evidence>
<protein>
    <recommendedName>
        <fullName evidence="13">Multidrug resistance-associated protein lethal(2)03659</fullName>
    </recommendedName>
</protein>
<dbReference type="SUPFAM" id="SSF52540">
    <property type="entry name" value="P-loop containing nucleoside triphosphate hydrolases"/>
    <property type="match status" value="2"/>
</dbReference>
<dbReference type="InterPro" id="IPR044746">
    <property type="entry name" value="ABCC_6TM_D1"/>
</dbReference>
<evidence type="ECO:0000256" key="2">
    <source>
        <dbReference type="ARBA" id="ARBA00022448"/>
    </source>
</evidence>
<keyword evidence="7 8" id="KW-0472">Membrane</keyword>
<dbReference type="Proteomes" id="UP001153636">
    <property type="component" value="Chromosome 18"/>
</dbReference>
<dbReference type="FunFam" id="1.20.1560.10:FF:000026">
    <property type="entry name" value="Multidrug resistance-associated protein lethal(2)03659"/>
    <property type="match status" value="1"/>
</dbReference>
<feature type="transmembrane region" description="Helical" evidence="8">
    <location>
        <begin position="221"/>
        <end position="245"/>
    </location>
</feature>
<feature type="transmembrane region" description="Helical" evidence="8">
    <location>
        <begin position="869"/>
        <end position="900"/>
    </location>
</feature>
<feature type="transmembrane region" description="Helical" evidence="8">
    <location>
        <begin position="1000"/>
        <end position="1020"/>
    </location>
</feature>
<evidence type="ECO:0000256" key="5">
    <source>
        <dbReference type="ARBA" id="ARBA00022840"/>
    </source>
</evidence>
<keyword evidence="2" id="KW-0813">Transport</keyword>
<sequence length="1324" mass="150482">MEEQKQNLPQRKENPLDNANIVSSTFFCWLFPLFIKGYKKDLAEDDIYEHRRDHDSGQLGEKLEEQWKKQAIQSKNLSLIKALANVFFVELLLYNSIVIVHEAIRMSQPFLITRMIQIYERNRVEEDINEIYLYASFIVLTSFINSCTGHNYNLGLMQVGMKLRVALCSLIYRKALRLSKSAVAETTIGQMVNLLSNDVARFDYAVYFIHNLYVGPVETILVMYFLYVSAGWTALSGAVLLLLSIPMQSWLGKKTSHFRLGTAIRTDERIRLMNEIIAGIQVIKMYTWEYPFIKLVEFVRMKEMKYIQYTSIIRAILMSCILTLNRCAIAVCILVYVLTDNPLTAAYAYTVTSYYRLLNNVTNFFPTAVSQVAEIYISMQRIQKFLQYEEITIEPQSVTKISETQYMHPAPKYITDKDTTSVSPEMNIIDKHYSIHIENASAKWLKSLIDNNLEDITLDVTGRDMVAVVGPVGSGKTTLLHVIMKELELVNGSVKVEGVVSYASQEPWLFGGSVRQNILFGQKFDQMKYDEVVRVCQLQTDFQLFPYGDRTLVGERGGSLSGGQRARINLARAVYKEADIYLLDDPLSAVDAHVGKQLFEECICSYLSSKCVVLITHQLQYLKKIKNIYLLKDGKIQISGSYTDIKNANTDYGKLLADIEEEEEVAKKRSKIQVVKDEQTEDYEMQILQKEDMGTGNIEGRVYMSYARAGGSLFKGIGLAFTFILSQVLESSSEYFVTVWVNIQQINSESSNSSNTVPLNASKYKTTIRDNPYENWWLSLLFTSDFPITCYSALVTTLVVIVLCRSLAFYKWCLQASTKLHNKMFTNIVYSPMRFFHTNPSGRILNRFSRDIGALDETLPMALLDTIQIGLFVAAISLVIGCLTVWIMIPTILIAVLFYFMKIVFVHTSRDIKRIEAITRSPIFTHLSATLQGLTTIRAFKAQDILKEEFDHYQNLNSAAFFLYVAANRTFGFWLDFICVVYIALVIVTLLFVKSETFGGNIGLALTQAMALTGMFQWGMRQWSEFENQMTSVERVQEYADIKQESDDEANQPAEVWPEQGRVEFYNVSLKYTPEDPYVLKDLNIVIEPREKIGIVGRTGAGKSSLVQALFRLTPINGQIFIDHIDTKSIALNSLRSKISIIPQEPVLFSGTLRKNLDPFDEYEDEVLWNALEEVELKHSVNELQKGLDSKMAEGGSNFSVGQRQLVCLARAIVRNNKILVLDEATANVDPHTDRLIQTTIRKKFATCTVLTIAHRLHTIMDSDKVLVMDNGKAVEFDHPYTLLQNPDGVFCSLVMQTGRATAKYLSSIAKESKESKTDSISDV</sequence>
<feature type="domain" description="ABC transmembrane type-1" evidence="10">
    <location>
        <begin position="99"/>
        <end position="374"/>
    </location>
</feature>
<dbReference type="InterPro" id="IPR036640">
    <property type="entry name" value="ABC1_TM_sf"/>
</dbReference>
<dbReference type="InterPro" id="IPR003593">
    <property type="entry name" value="AAA+_ATPase"/>
</dbReference>
<dbReference type="PANTHER" id="PTHR24223:SF448">
    <property type="entry name" value="FI20146P1-RELATED"/>
    <property type="match status" value="1"/>
</dbReference>
<dbReference type="PROSITE" id="PS50893">
    <property type="entry name" value="ABC_TRANSPORTER_2"/>
    <property type="match status" value="2"/>
</dbReference>
<reference evidence="11" key="1">
    <citation type="submission" date="2022-01" db="EMBL/GenBank/DDBJ databases">
        <authorList>
            <person name="King R."/>
        </authorList>
    </citation>
    <scope>NUCLEOTIDE SEQUENCE</scope>
</reference>
<keyword evidence="5" id="KW-0067">ATP-binding</keyword>
<dbReference type="InterPro" id="IPR017871">
    <property type="entry name" value="ABC_transporter-like_CS"/>
</dbReference>
<dbReference type="GO" id="GO:0140359">
    <property type="term" value="F:ABC-type transporter activity"/>
    <property type="evidence" value="ECO:0007669"/>
    <property type="project" value="InterPro"/>
</dbReference>
<dbReference type="FunFam" id="1.20.1560.10:FF:000014">
    <property type="entry name" value="Multidrug resistance-associated protein member 4"/>
    <property type="match status" value="1"/>
</dbReference>
<dbReference type="Pfam" id="PF00005">
    <property type="entry name" value="ABC_tran"/>
    <property type="match status" value="2"/>
</dbReference>
<evidence type="ECO:0000313" key="12">
    <source>
        <dbReference type="Proteomes" id="UP001153636"/>
    </source>
</evidence>
<evidence type="ECO:0000256" key="4">
    <source>
        <dbReference type="ARBA" id="ARBA00022741"/>
    </source>
</evidence>
<dbReference type="InterPro" id="IPR011527">
    <property type="entry name" value="ABC1_TM_dom"/>
</dbReference>
<dbReference type="GO" id="GO:0016020">
    <property type="term" value="C:membrane"/>
    <property type="evidence" value="ECO:0007669"/>
    <property type="project" value="UniProtKB-SubCell"/>
</dbReference>
<organism evidence="11 12">
    <name type="scientific">Psylliodes chrysocephalus</name>
    <dbReference type="NCBI Taxonomy" id="3402493"/>
    <lineage>
        <taxon>Eukaryota</taxon>
        <taxon>Metazoa</taxon>
        <taxon>Ecdysozoa</taxon>
        <taxon>Arthropoda</taxon>
        <taxon>Hexapoda</taxon>
        <taxon>Insecta</taxon>
        <taxon>Pterygota</taxon>
        <taxon>Neoptera</taxon>
        <taxon>Endopterygota</taxon>
        <taxon>Coleoptera</taxon>
        <taxon>Polyphaga</taxon>
        <taxon>Cucujiformia</taxon>
        <taxon>Chrysomeloidea</taxon>
        <taxon>Chrysomelidae</taxon>
        <taxon>Galerucinae</taxon>
        <taxon>Alticini</taxon>
        <taxon>Psylliodes</taxon>
    </lineage>
</organism>
<evidence type="ECO:0000259" key="9">
    <source>
        <dbReference type="PROSITE" id="PS50893"/>
    </source>
</evidence>
<dbReference type="CDD" id="cd18579">
    <property type="entry name" value="ABC_6TM_ABCC_D1"/>
    <property type="match status" value="1"/>
</dbReference>
<evidence type="ECO:0000256" key="3">
    <source>
        <dbReference type="ARBA" id="ARBA00022692"/>
    </source>
</evidence>
<keyword evidence="4" id="KW-0547">Nucleotide-binding</keyword>
<feature type="domain" description="ABC transmembrane type-1" evidence="10">
    <location>
        <begin position="791"/>
        <end position="1028"/>
    </location>
</feature>
<accession>A0A9P0CSN9</accession>
<dbReference type="Gene3D" id="1.20.1560.10">
    <property type="entry name" value="ABC transporter type 1, transmembrane domain"/>
    <property type="match status" value="2"/>
</dbReference>
<dbReference type="PROSITE" id="PS50929">
    <property type="entry name" value="ABC_TM1F"/>
    <property type="match status" value="2"/>
</dbReference>
<feature type="transmembrane region" description="Helical" evidence="8">
    <location>
        <begin position="971"/>
        <end position="993"/>
    </location>
</feature>
<dbReference type="CDD" id="cd03250">
    <property type="entry name" value="ABCC_MRP_domain1"/>
    <property type="match status" value="1"/>
</dbReference>
<dbReference type="PANTHER" id="PTHR24223">
    <property type="entry name" value="ATP-BINDING CASSETTE SUB-FAMILY C"/>
    <property type="match status" value="1"/>
</dbReference>
<gene>
    <name evidence="11" type="ORF">PSYICH_LOCUS5930</name>
</gene>
<evidence type="ECO:0000259" key="10">
    <source>
        <dbReference type="PROSITE" id="PS50929"/>
    </source>
</evidence>
<feature type="transmembrane region" description="Helical" evidence="8">
    <location>
        <begin position="82"/>
        <end position="104"/>
    </location>
</feature>
<dbReference type="CDD" id="cd03244">
    <property type="entry name" value="ABCC_MRP_domain2"/>
    <property type="match status" value="1"/>
</dbReference>
<dbReference type="GO" id="GO:0016887">
    <property type="term" value="F:ATP hydrolysis activity"/>
    <property type="evidence" value="ECO:0007669"/>
    <property type="project" value="InterPro"/>
</dbReference>
<keyword evidence="12" id="KW-1185">Reference proteome</keyword>
<dbReference type="SUPFAM" id="SSF90123">
    <property type="entry name" value="ABC transporter transmembrane region"/>
    <property type="match status" value="2"/>
</dbReference>
<keyword evidence="6 8" id="KW-1133">Transmembrane helix</keyword>
<dbReference type="OrthoDB" id="6500128at2759"/>
<evidence type="ECO:0000256" key="7">
    <source>
        <dbReference type="ARBA" id="ARBA00023136"/>
    </source>
</evidence>
<dbReference type="InterPro" id="IPR050173">
    <property type="entry name" value="ABC_transporter_C-like"/>
</dbReference>
<feature type="transmembrane region" description="Helical" evidence="8">
    <location>
        <begin position="791"/>
        <end position="814"/>
    </location>
</feature>